<gene>
    <name evidence="4" type="ORF">HGUI_01559</name>
</gene>
<name>A0A1L0CX20_9ASCO</name>
<keyword evidence="1" id="KW-0175">Coiled coil</keyword>
<accession>A0A1L0CX20</accession>
<evidence type="ECO:0000256" key="1">
    <source>
        <dbReference type="SAM" id="Coils"/>
    </source>
</evidence>
<feature type="domain" description="Vps72/YL1 N-terminal" evidence="3">
    <location>
        <begin position="5"/>
        <end position="238"/>
    </location>
</feature>
<dbReference type="AlphaFoldDB" id="A0A1L0CX20"/>
<dbReference type="GO" id="GO:0005634">
    <property type="term" value="C:nucleus"/>
    <property type="evidence" value="ECO:0007669"/>
    <property type="project" value="TreeGrafter"/>
</dbReference>
<evidence type="ECO:0000313" key="5">
    <source>
        <dbReference type="Proteomes" id="UP000183365"/>
    </source>
</evidence>
<feature type="compositionally biased region" description="Polar residues" evidence="2">
    <location>
        <begin position="127"/>
        <end position="137"/>
    </location>
</feature>
<dbReference type="Proteomes" id="UP000183365">
    <property type="component" value="Unassembled WGS sequence"/>
</dbReference>
<sequence>MSRERSKRTNRGNKLYKLINEEKELLNQEANISKKPEDELLDSVFQEREDDADMEVDENSDVSDDVFSGSESSSEDEDGSGSDSDSENKLDQSKRKKRLLKKNSQIPVLIKRNTDKTSGTKRKRTDNNFNIQDFLNNESRRQSSRSSTRSNRLKTYENLKNEEIIRKQRNHGKTEKIVELPLTQEERFANALETEKINTASLQRFREIEIFEKKLIEEQQKKYKVKFKDEEKVLRFSSDIVFLSPKDYEEIKKQELEDETRLMSKALKKKYLEQKRQEYENLKESLNCLHSENDEIDGEDLNENVYEGPYNKIKRNMFTLYNFNSYETPTSTELKRMFNFDIAPKDQIKMERWIHLKYEKGEITEDSLIKAGKFSFTKNEIQQVMANFRTFGEYGNFSKVVNVNTDENTETDQKLHLKYSLEPSLFYKNVADSNTANIKKSCYIKCNEKVKYIDPKLNISYADLDVFKRLTNLVNHDESIKWISLNESSGTYVAPDTTPAKGVPEGF</sequence>
<evidence type="ECO:0000256" key="2">
    <source>
        <dbReference type="SAM" id="MobiDB-lite"/>
    </source>
</evidence>
<reference evidence="5" key="1">
    <citation type="submission" date="2016-11" db="EMBL/GenBank/DDBJ databases">
        <authorList>
            <person name="Guldener U."/>
        </authorList>
    </citation>
    <scope>NUCLEOTIDE SEQUENCE [LARGE SCALE GENOMIC DNA]</scope>
</reference>
<protein>
    <recommendedName>
        <fullName evidence="3">Vps72/YL1 N-terminal domain-containing protein</fullName>
    </recommendedName>
</protein>
<dbReference type="EMBL" id="FQNF01000022">
    <property type="protein sequence ID" value="SGZ39359.1"/>
    <property type="molecule type" value="Genomic_DNA"/>
</dbReference>
<keyword evidence="5" id="KW-1185">Reference proteome</keyword>
<dbReference type="Pfam" id="PF05764">
    <property type="entry name" value="YL1"/>
    <property type="match status" value="1"/>
</dbReference>
<feature type="coiled-coil region" evidence="1">
    <location>
        <begin position="269"/>
        <end position="299"/>
    </location>
</feature>
<feature type="compositionally biased region" description="Basic and acidic residues" evidence="2">
    <location>
        <begin position="29"/>
        <end position="38"/>
    </location>
</feature>
<proteinExistence type="predicted"/>
<evidence type="ECO:0000313" key="4">
    <source>
        <dbReference type="EMBL" id="SGZ39359.1"/>
    </source>
</evidence>
<dbReference type="PANTHER" id="PTHR13275">
    <property type="entry name" value="YL-1 PROTEIN TRANSCRIPTION FACTOR-LIKE 1"/>
    <property type="match status" value="1"/>
</dbReference>
<dbReference type="OrthoDB" id="49520at2759"/>
<feature type="region of interest" description="Disordered" evidence="2">
    <location>
        <begin position="29"/>
        <end position="154"/>
    </location>
</feature>
<organism evidence="4 5">
    <name type="scientific">Hanseniaspora guilliermondii</name>
    <dbReference type="NCBI Taxonomy" id="56406"/>
    <lineage>
        <taxon>Eukaryota</taxon>
        <taxon>Fungi</taxon>
        <taxon>Dikarya</taxon>
        <taxon>Ascomycota</taxon>
        <taxon>Saccharomycotina</taxon>
        <taxon>Saccharomycetes</taxon>
        <taxon>Saccharomycodales</taxon>
        <taxon>Saccharomycodaceae</taxon>
        <taxon>Hanseniaspora</taxon>
    </lineage>
</organism>
<dbReference type="InterPro" id="IPR046757">
    <property type="entry name" value="YL1_N"/>
</dbReference>
<feature type="compositionally biased region" description="Acidic residues" evidence="2">
    <location>
        <begin position="48"/>
        <end position="64"/>
    </location>
</feature>
<dbReference type="PANTHER" id="PTHR13275:SF4">
    <property type="entry name" value="VACUOLAR PROTEIN SORTING-ASSOCIATED PROTEIN 72 HOMOLOG"/>
    <property type="match status" value="1"/>
</dbReference>
<evidence type="ECO:0000259" key="3">
    <source>
        <dbReference type="Pfam" id="PF05764"/>
    </source>
</evidence>
<dbReference type="VEuPathDB" id="FungiDB:HGUI_01559"/>